<feature type="region of interest" description="Disordered" evidence="2">
    <location>
        <begin position="347"/>
        <end position="462"/>
    </location>
</feature>
<sequence>MPSDVFRPRLPLDPFANIHHNVPWRIPAHLDHSPPQVIFILGGKRLLFCLFVCPAEHPTEPLLTDLLPLLHSPHLAQSLLLIATHAPLALPTTTRGQGPAVRVLRLAAPLHVHDTGALRLVSLFERAQRVAVLWRSHRGNTTPHVLHLAEDGPNGEFAIVDTSSAAEKYPSPASSFVSVKRATSIKNRLSMLSESLQSSSRSSVVSLTSSPKKARRSLIIDTFSQLTKFDGNTAGSSPSSPSSHSRSFDAIVNFLPSGLPDKALFKHSILVTTLSAQYLALPFAGADTHTHGPGSYSGAGAEQQHAYHYQRRSSSPPQLPIASPTPLSLSHLPSFASSSSASASSSSASSSASLSLSTPPKAKTNDPIRQRHHRRFSSFALASHASSSSTPDASGASGDESPALRPEWRSGSSYGLSSASASGASTAVTTPATSPGWELSCDDDDDECEDDDVAQKMSRRKSMKKRLSSLFASVSRPVSISSAAELGTEMEMGLLGASADADAKRRARPQNAHIVHVLPADWTPPPPAPPPANANAAAAASPYAKARAPANTHPKPPAKPKLVQGIEQFLLGFAYPLAGLSDQSAPPASRPRRGGAPPPSAYNQPSNSYNRRPQSWGSVASAGGGAGGGGQLASLLGEKGDESFKARAVPYLVAPGLFGRTLGNGKGKGKEGEWGGNTLYEYEEEEEEEEADVEDVEDSVEELAHDSDAIQTRVRRRRARRSVTLGEAVLLGALDLDADTAADASGNRAAVGCGRAWIAEGDVELVGSDAGVVEVRRSRTVRRKEKSKDVEVDVDVAKEMLENAKEKDAEKEKENAKEDSTTSLGLPTPPRSQRSSVTSSSAGHSDSAEGEGGSASGSGSGELTRSNSSGSCSEAVHHQSEDVDADDASQVQVQVQAARNTVTMTSARASVIAIPPRAAPRRESSESASSVLALAPASGSGSTSTSKAVVGGVPMSRSPSSSGMKAPHYVPVRLLAQQQAKEAGVEVSVTLPRAVHLLGSGGASQDSTIPARITARAAVEVDSGRTVDADGVSLSRPGPGSVPSANPTSTVVAPAPEAQAKSKSKKLSLKLKAPALLREQTKAKITKERPASMVVLGDRSHAHVKAAAVEGEGGRERKRSSYGVLFLGSALRRVTQGLGSSVFGARAGSAAGGEKE</sequence>
<dbReference type="STRING" id="93625.A0A409X794"/>
<proteinExistence type="predicted"/>
<feature type="compositionally biased region" description="Polar residues" evidence="2">
    <location>
        <begin position="863"/>
        <end position="872"/>
    </location>
</feature>
<feature type="compositionally biased region" description="Low complexity" evidence="2">
    <location>
        <begin position="926"/>
        <end position="946"/>
    </location>
</feature>
<dbReference type="Proteomes" id="UP000283269">
    <property type="component" value="Unassembled WGS sequence"/>
</dbReference>
<dbReference type="AlphaFoldDB" id="A0A409X794"/>
<feature type="compositionally biased region" description="Low complexity" evidence="2">
    <location>
        <begin position="377"/>
        <end position="397"/>
    </location>
</feature>
<evidence type="ECO:0000256" key="1">
    <source>
        <dbReference type="SAM" id="Coils"/>
    </source>
</evidence>
<feature type="compositionally biased region" description="Low complexity" evidence="2">
    <location>
        <begin position="533"/>
        <end position="551"/>
    </location>
</feature>
<evidence type="ECO:0000256" key="2">
    <source>
        <dbReference type="SAM" id="MobiDB-lite"/>
    </source>
</evidence>
<feature type="region of interest" description="Disordered" evidence="2">
    <location>
        <begin position="1028"/>
        <end position="1071"/>
    </location>
</feature>
<keyword evidence="1" id="KW-0175">Coiled coil</keyword>
<feature type="compositionally biased region" description="Low complexity" evidence="2">
    <location>
        <begin position="831"/>
        <end position="845"/>
    </location>
</feature>
<keyword evidence="4" id="KW-1185">Reference proteome</keyword>
<reference evidence="3 4" key="1">
    <citation type="journal article" date="2018" name="Evol. Lett.">
        <title>Horizontal gene cluster transfer increased hallucinogenic mushroom diversity.</title>
        <authorList>
            <person name="Reynolds H.T."/>
            <person name="Vijayakumar V."/>
            <person name="Gluck-Thaler E."/>
            <person name="Korotkin H.B."/>
            <person name="Matheny P.B."/>
            <person name="Slot J.C."/>
        </authorList>
    </citation>
    <scope>NUCLEOTIDE SEQUENCE [LARGE SCALE GENOMIC DNA]</scope>
    <source>
        <strain evidence="3 4">2631</strain>
    </source>
</reference>
<dbReference type="EMBL" id="NHYD01002450">
    <property type="protein sequence ID" value="PPQ86659.1"/>
    <property type="molecule type" value="Genomic_DNA"/>
</dbReference>
<feature type="compositionally biased region" description="Basic and acidic residues" evidence="2">
    <location>
        <begin position="802"/>
        <end position="820"/>
    </location>
</feature>
<organism evidence="3 4">
    <name type="scientific">Psilocybe cyanescens</name>
    <dbReference type="NCBI Taxonomy" id="93625"/>
    <lineage>
        <taxon>Eukaryota</taxon>
        <taxon>Fungi</taxon>
        <taxon>Dikarya</taxon>
        <taxon>Basidiomycota</taxon>
        <taxon>Agaricomycotina</taxon>
        <taxon>Agaricomycetes</taxon>
        <taxon>Agaricomycetidae</taxon>
        <taxon>Agaricales</taxon>
        <taxon>Agaricineae</taxon>
        <taxon>Strophariaceae</taxon>
        <taxon>Psilocybe</taxon>
    </lineage>
</organism>
<evidence type="ECO:0000313" key="4">
    <source>
        <dbReference type="Proteomes" id="UP000283269"/>
    </source>
</evidence>
<gene>
    <name evidence="3" type="ORF">CVT25_006844</name>
</gene>
<feature type="region of interest" description="Disordered" evidence="2">
    <location>
        <begin position="802"/>
        <end position="965"/>
    </location>
</feature>
<dbReference type="OrthoDB" id="3265311at2759"/>
<feature type="compositionally biased region" description="Acidic residues" evidence="2">
    <location>
        <begin position="440"/>
        <end position="452"/>
    </location>
</feature>
<feature type="compositionally biased region" description="Low complexity" evidence="2">
    <location>
        <begin position="888"/>
        <end position="898"/>
    </location>
</feature>
<feature type="coiled-coil region" evidence="1">
    <location>
        <begin position="679"/>
        <end position="706"/>
    </location>
</feature>
<feature type="compositionally biased region" description="Low complexity" evidence="2">
    <location>
        <begin position="347"/>
        <end position="357"/>
    </location>
</feature>
<accession>A0A409X794</accession>
<feature type="region of interest" description="Disordered" evidence="2">
    <location>
        <begin position="523"/>
        <end position="560"/>
    </location>
</feature>
<feature type="compositionally biased region" description="Polar residues" evidence="2">
    <location>
        <begin position="602"/>
        <end position="616"/>
    </location>
</feature>
<comment type="caution">
    <text evidence="3">The sequence shown here is derived from an EMBL/GenBank/DDBJ whole genome shotgun (WGS) entry which is preliminary data.</text>
</comment>
<name>A0A409X794_PSICY</name>
<protein>
    <submittedName>
        <fullName evidence="3">Uncharacterized protein</fullName>
    </submittedName>
</protein>
<feature type="compositionally biased region" description="Low complexity" evidence="2">
    <location>
        <begin position="907"/>
        <end position="916"/>
    </location>
</feature>
<feature type="region of interest" description="Disordered" evidence="2">
    <location>
        <begin position="292"/>
        <end position="326"/>
    </location>
</feature>
<feature type="compositionally biased region" description="Pro residues" evidence="2">
    <location>
        <begin position="523"/>
        <end position="532"/>
    </location>
</feature>
<feature type="compositionally biased region" description="Gly residues" evidence="2">
    <location>
        <begin position="850"/>
        <end position="860"/>
    </location>
</feature>
<feature type="compositionally biased region" description="Low complexity" evidence="2">
    <location>
        <begin position="410"/>
        <end position="436"/>
    </location>
</feature>
<dbReference type="InParanoid" id="A0A409X794"/>
<evidence type="ECO:0000313" key="3">
    <source>
        <dbReference type="EMBL" id="PPQ86659.1"/>
    </source>
</evidence>
<feature type="region of interest" description="Disordered" evidence="2">
    <location>
        <begin position="582"/>
        <end position="628"/>
    </location>
</feature>